<sequence>MLVIWNVRSLSLLAVGVGLVALGHVVMPAR</sequence>
<dbReference type="AlphaFoldDB" id="A0A7W9PUB3"/>
<dbReference type="EMBL" id="JACHJK010000005">
    <property type="protein sequence ID" value="MBB5927921.1"/>
    <property type="molecule type" value="Genomic_DNA"/>
</dbReference>
<organism evidence="1 2">
    <name type="scientific">Streptomyces echinatus</name>
    <dbReference type="NCBI Taxonomy" id="67293"/>
    <lineage>
        <taxon>Bacteria</taxon>
        <taxon>Bacillati</taxon>
        <taxon>Actinomycetota</taxon>
        <taxon>Actinomycetes</taxon>
        <taxon>Kitasatosporales</taxon>
        <taxon>Streptomycetaceae</taxon>
        <taxon>Streptomyces</taxon>
    </lineage>
</organism>
<gene>
    <name evidence="1" type="ORF">FHS34_003384</name>
</gene>
<evidence type="ECO:0000313" key="1">
    <source>
        <dbReference type="EMBL" id="MBB5927921.1"/>
    </source>
</evidence>
<evidence type="ECO:0000313" key="2">
    <source>
        <dbReference type="Proteomes" id="UP000585836"/>
    </source>
</evidence>
<protein>
    <submittedName>
        <fullName evidence="1">Uncharacterized protein</fullName>
    </submittedName>
</protein>
<comment type="caution">
    <text evidence="1">The sequence shown here is derived from an EMBL/GenBank/DDBJ whole genome shotgun (WGS) entry which is preliminary data.</text>
</comment>
<accession>A0A7W9PUB3</accession>
<name>A0A7W9PUB3_9ACTN</name>
<reference evidence="1 2" key="1">
    <citation type="submission" date="2020-08" db="EMBL/GenBank/DDBJ databases">
        <title>Genomic Encyclopedia of Type Strains, Phase III (KMG-III): the genomes of soil and plant-associated and newly described type strains.</title>
        <authorList>
            <person name="Whitman W."/>
        </authorList>
    </citation>
    <scope>NUCLEOTIDE SEQUENCE [LARGE SCALE GENOMIC DNA]</scope>
    <source>
        <strain evidence="1 2">CECT 3313</strain>
    </source>
</reference>
<dbReference type="Proteomes" id="UP000585836">
    <property type="component" value="Unassembled WGS sequence"/>
</dbReference>
<keyword evidence="2" id="KW-1185">Reference proteome</keyword>
<proteinExistence type="predicted"/>